<accession>A0AAD1XTC0</accession>
<protein>
    <submittedName>
        <fullName evidence="3">Uncharacterized protein</fullName>
    </submittedName>
</protein>
<evidence type="ECO:0000256" key="2">
    <source>
        <dbReference type="SAM" id="SignalP"/>
    </source>
</evidence>
<feature type="signal peptide" evidence="2">
    <location>
        <begin position="1"/>
        <end position="33"/>
    </location>
</feature>
<evidence type="ECO:0000313" key="4">
    <source>
        <dbReference type="Proteomes" id="UP001295684"/>
    </source>
</evidence>
<keyword evidence="1" id="KW-0472">Membrane</keyword>
<dbReference type="Proteomes" id="UP001295684">
    <property type="component" value="Unassembled WGS sequence"/>
</dbReference>
<name>A0AAD1XTC0_EUPCR</name>
<feature type="transmembrane region" description="Helical" evidence="1">
    <location>
        <begin position="150"/>
        <end position="172"/>
    </location>
</feature>
<reference evidence="3" key="1">
    <citation type="submission" date="2023-07" db="EMBL/GenBank/DDBJ databases">
        <authorList>
            <consortium name="AG Swart"/>
            <person name="Singh M."/>
            <person name="Singh A."/>
            <person name="Seah K."/>
            <person name="Emmerich C."/>
        </authorList>
    </citation>
    <scope>NUCLEOTIDE SEQUENCE</scope>
    <source>
        <strain evidence="3">DP1</strain>
    </source>
</reference>
<keyword evidence="4" id="KW-1185">Reference proteome</keyword>
<evidence type="ECO:0000256" key="1">
    <source>
        <dbReference type="SAM" id="Phobius"/>
    </source>
</evidence>
<keyword evidence="1" id="KW-0812">Transmembrane</keyword>
<keyword evidence="2" id="KW-0732">Signal</keyword>
<feature type="transmembrane region" description="Helical" evidence="1">
    <location>
        <begin position="114"/>
        <end position="138"/>
    </location>
</feature>
<evidence type="ECO:0000313" key="3">
    <source>
        <dbReference type="EMBL" id="CAI2378152.1"/>
    </source>
</evidence>
<sequence length="192" mass="21239">MSSLSFMFSSACALIPLMLSVKVLMSSFRSALSSSLLMPSSWSQTWSKSGFWSKEEVLDFGPEAIFTSSSTSSLINCGGVLSNSECIDLIANSKEDCCVQFVNEGCLTWKFFPIYWWPTFAFKIWMIGFCIGYLAGSITKTQRFPLEAEIFNGTSISASSPFLGLVLVFLYVPTTSLTAYCLNISCLFICNY</sequence>
<proteinExistence type="predicted"/>
<feature type="chain" id="PRO_5042276184" evidence="2">
    <location>
        <begin position="34"/>
        <end position="192"/>
    </location>
</feature>
<comment type="caution">
    <text evidence="3">The sequence shown here is derived from an EMBL/GenBank/DDBJ whole genome shotgun (WGS) entry which is preliminary data.</text>
</comment>
<gene>
    <name evidence="3" type="ORF">ECRASSUSDP1_LOCUS19547</name>
</gene>
<organism evidence="3 4">
    <name type="scientific">Euplotes crassus</name>
    <dbReference type="NCBI Taxonomy" id="5936"/>
    <lineage>
        <taxon>Eukaryota</taxon>
        <taxon>Sar</taxon>
        <taxon>Alveolata</taxon>
        <taxon>Ciliophora</taxon>
        <taxon>Intramacronucleata</taxon>
        <taxon>Spirotrichea</taxon>
        <taxon>Hypotrichia</taxon>
        <taxon>Euplotida</taxon>
        <taxon>Euplotidae</taxon>
        <taxon>Moneuplotes</taxon>
    </lineage>
</organism>
<keyword evidence="1" id="KW-1133">Transmembrane helix</keyword>
<dbReference type="EMBL" id="CAMPGE010019848">
    <property type="protein sequence ID" value="CAI2378152.1"/>
    <property type="molecule type" value="Genomic_DNA"/>
</dbReference>
<dbReference type="AlphaFoldDB" id="A0AAD1XTC0"/>